<gene>
    <name evidence="1" type="ORF">RSOLAG1IB_02449</name>
</gene>
<keyword evidence="2" id="KW-1185">Reference proteome</keyword>
<evidence type="ECO:0000313" key="1">
    <source>
        <dbReference type="EMBL" id="CEL57705.1"/>
    </source>
</evidence>
<proteinExistence type="predicted"/>
<name>A0A0B7FJ70_THACB</name>
<reference evidence="1 2" key="1">
    <citation type="submission" date="2014-11" db="EMBL/GenBank/DDBJ databases">
        <authorList>
            <person name="Wibberg Daniel"/>
        </authorList>
    </citation>
    <scope>NUCLEOTIDE SEQUENCE [LARGE SCALE GENOMIC DNA]</scope>
    <source>
        <strain evidence="1">Rhizoctonia solani AG1-IB 7/3/14</strain>
    </source>
</reference>
<dbReference type="AlphaFoldDB" id="A0A0B7FJ70"/>
<sequence length="73" mass="7602">MNISEKFASAVPAAVFAPFHLVLDVRLMPATGYSNGAHACVVSEIVLAVLGFPTSASKGHPKIVIIASPQRSL</sequence>
<evidence type="ECO:0000313" key="2">
    <source>
        <dbReference type="Proteomes" id="UP000059188"/>
    </source>
</evidence>
<protein>
    <submittedName>
        <fullName evidence="1">Uncharacterized protein</fullName>
    </submittedName>
</protein>
<organism evidence="1 2">
    <name type="scientific">Thanatephorus cucumeris (strain AG1-IB / isolate 7/3/14)</name>
    <name type="common">Lettuce bottom rot fungus</name>
    <name type="synonym">Rhizoctonia solani</name>
    <dbReference type="NCBI Taxonomy" id="1108050"/>
    <lineage>
        <taxon>Eukaryota</taxon>
        <taxon>Fungi</taxon>
        <taxon>Dikarya</taxon>
        <taxon>Basidiomycota</taxon>
        <taxon>Agaricomycotina</taxon>
        <taxon>Agaricomycetes</taxon>
        <taxon>Cantharellales</taxon>
        <taxon>Ceratobasidiaceae</taxon>
        <taxon>Rhizoctonia</taxon>
        <taxon>Rhizoctonia solani AG-1</taxon>
    </lineage>
</organism>
<dbReference type="EMBL" id="LN679102">
    <property type="protein sequence ID" value="CEL57705.1"/>
    <property type="molecule type" value="Genomic_DNA"/>
</dbReference>
<dbReference type="Proteomes" id="UP000059188">
    <property type="component" value="Unassembled WGS sequence"/>
</dbReference>
<accession>A0A0B7FJ70</accession>